<organism evidence="2">
    <name type="scientific">Physcomitrium patens</name>
    <name type="common">Spreading-leaved earth moss</name>
    <name type="synonym">Physcomitrella patens</name>
    <dbReference type="NCBI Taxonomy" id="3218"/>
    <lineage>
        <taxon>Eukaryota</taxon>
        <taxon>Viridiplantae</taxon>
        <taxon>Streptophyta</taxon>
        <taxon>Embryophyta</taxon>
        <taxon>Bryophyta</taxon>
        <taxon>Bryophytina</taxon>
        <taxon>Bryopsida</taxon>
        <taxon>Funariidae</taxon>
        <taxon>Funariales</taxon>
        <taxon>Funariaceae</taxon>
        <taxon>Physcomitrium</taxon>
    </lineage>
</organism>
<evidence type="ECO:0000313" key="3">
    <source>
        <dbReference type="EnsemblPlants" id="PAC:32927265.CDS.1"/>
    </source>
</evidence>
<protein>
    <submittedName>
        <fullName evidence="2 3">Uncharacterized protein</fullName>
    </submittedName>
</protein>
<dbReference type="EMBL" id="ABEU02000015">
    <property type="protein sequence ID" value="PNR39336.1"/>
    <property type="molecule type" value="Genomic_DNA"/>
</dbReference>
<accession>A0A2K1JCS7</accession>
<evidence type="ECO:0000256" key="1">
    <source>
        <dbReference type="SAM" id="Phobius"/>
    </source>
</evidence>
<name>A0A2K1JCS7_PHYPA</name>
<dbReference type="InParanoid" id="A0A2K1JCS7"/>
<proteinExistence type="predicted"/>
<reference evidence="3" key="3">
    <citation type="submission" date="2020-12" db="UniProtKB">
        <authorList>
            <consortium name="EnsemblPlants"/>
        </authorList>
    </citation>
    <scope>IDENTIFICATION</scope>
</reference>
<keyword evidence="1" id="KW-0472">Membrane</keyword>
<dbReference type="Gramene" id="Pp3c15_11260V3.1">
    <property type="protein sequence ID" value="PAC:32927265.CDS.1"/>
    <property type="gene ID" value="Pp3c15_11260"/>
</dbReference>
<evidence type="ECO:0000313" key="4">
    <source>
        <dbReference type="Proteomes" id="UP000006727"/>
    </source>
</evidence>
<sequence>MERRVEEHYYWTSSAPGRTTEVVYRVYNDGIDGEQFFQSLIAFCIAYFVACLFLNSLVVFMIMGLVVVLIMQLFENVSPSTSNYHRSYF</sequence>
<keyword evidence="1" id="KW-0812">Transmembrane</keyword>
<evidence type="ECO:0000313" key="2">
    <source>
        <dbReference type="EMBL" id="PNR39336.1"/>
    </source>
</evidence>
<reference evidence="2 4" key="2">
    <citation type="journal article" date="2018" name="Plant J.">
        <title>The Physcomitrella patens chromosome-scale assembly reveals moss genome structure and evolution.</title>
        <authorList>
            <person name="Lang D."/>
            <person name="Ullrich K.K."/>
            <person name="Murat F."/>
            <person name="Fuchs J."/>
            <person name="Jenkins J."/>
            <person name="Haas F.B."/>
            <person name="Piednoel M."/>
            <person name="Gundlach H."/>
            <person name="Van Bel M."/>
            <person name="Meyberg R."/>
            <person name="Vives C."/>
            <person name="Morata J."/>
            <person name="Symeonidi A."/>
            <person name="Hiss M."/>
            <person name="Muchero W."/>
            <person name="Kamisugi Y."/>
            <person name="Saleh O."/>
            <person name="Blanc G."/>
            <person name="Decker E.L."/>
            <person name="van Gessel N."/>
            <person name="Grimwood J."/>
            <person name="Hayes R.D."/>
            <person name="Graham S.W."/>
            <person name="Gunter L.E."/>
            <person name="McDaniel S.F."/>
            <person name="Hoernstein S.N.W."/>
            <person name="Larsson A."/>
            <person name="Li F.W."/>
            <person name="Perroud P.F."/>
            <person name="Phillips J."/>
            <person name="Ranjan P."/>
            <person name="Rokshar D.S."/>
            <person name="Rothfels C.J."/>
            <person name="Schneider L."/>
            <person name="Shu S."/>
            <person name="Stevenson D.W."/>
            <person name="Thummler F."/>
            <person name="Tillich M."/>
            <person name="Villarreal Aguilar J.C."/>
            <person name="Widiez T."/>
            <person name="Wong G.K."/>
            <person name="Wymore A."/>
            <person name="Zhang Y."/>
            <person name="Zimmer A.D."/>
            <person name="Quatrano R.S."/>
            <person name="Mayer K.F.X."/>
            <person name="Goodstein D."/>
            <person name="Casacuberta J.M."/>
            <person name="Vandepoele K."/>
            <person name="Reski R."/>
            <person name="Cuming A.C."/>
            <person name="Tuskan G.A."/>
            <person name="Maumus F."/>
            <person name="Salse J."/>
            <person name="Schmutz J."/>
            <person name="Rensing S.A."/>
        </authorList>
    </citation>
    <scope>NUCLEOTIDE SEQUENCE [LARGE SCALE GENOMIC DNA]</scope>
    <source>
        <strain evidence="3 4">cv. Gransden 2004</strain>
    </source>
</reference>
<dbReference type="Gramene" id="Pp3c15_11260V3.2">
    <property type="protein sequence ID" value="PAC:32927266.CDS.1"/>
    <property type="gene ID" value="Pp3c15_11260"/>
</dbReference>
<reference evidence="2 4" key="1">
    <citation type="journal article" date="2008" name="Science">
        <title>The Physcomitrella genome reveals evolutionary insights into the conquest of land by plants.</title>
        <authorList>
            <person name="Rensing S."/>
            <person name="Lang D."/>
            <person name="Zimmer A."/>
            <person name="Terry A."/>
            <person name="Salamov A."/>
            <person name="Shapiro H."/>
            <person name="Nishiyama T."/>
            <person name="Perroud P.-F."/>
            <person name="Lindquist E."/>
            <person name="Kamisugi Y."/>
            <person name="Tanahashi T."/>
            <person name="Sakakibara K."/>
            <person name="Fujita T."/>
            <person name="Oishi K."/>
            <person name="Shin-I T."/>
            <person name="Kuroki Y."/>
            <person name="Toyoda A."/>
            <person name="Suzuki Y."/>
            <person name="Hashimoto A."/>
            <person name="Yamaguchi K."/>
            <person name="Sugano A."/>
            <person name="Kohara Y."/>
            <person name="Fujiyama A."/>
            <person name="Anterola A."/>
            <person name="Aoki S."/>
            <person name="Ashton N."/>
            <person name="Barbazuk W.B."/>
            <person name="Barker E."/>
            <person name="Bennetzen J."/>
            <person name="Bezanilla M."/>
            <person name="Blankenship R."/>
            <person name="Cho S.H."/>
            <person name="Dutcher S."/>
            <person name="Estelle M."/>
            <person name="Fawcett J.A."/>
            <person name="Gundlach H."/>
            <person name="Hanada K."/>
            <person name="Heyl A."/>
            <person name="Hicks K.A."/>
            <person name="Hugh J."/>
            <person name="Lohr M."/>
            <person name="Mayer K."/>
            <person name="Melkozernov A."/>
            <person name="Murata T."/>
            <person name="Nelson D."/>
            <person name="Pils B."/>
            <person name="Prigge M."/>
            <person name="Reiss B."/>
            <person name="Renner T."/>
            <person name="Rombauts S."/>
            <person name="Rushton P."/>
            <person name="Sanderfoot A."/>
            <person name="Schween G."/>
            <person name="Shiu S.-H."/>
            <person name="Stueber K."/>
            <person name="Theodoulou F.L."/>
            <person name="Tu H."/>
            <person name="Van de Peer Y."/>
            <person name="Verrier P.J."/>
            <person name="Waters E."/>
            <person name="Wood A."/>
            <person name="Yang L."/>
            <person name="Cove D."/>
            <person name="Cuming A."/>
            <person name="Hasebe M."/>
            <person name="Lucas S."/>
            <person name="Mishler D.B."/>
            <person name="Reski R."/>
            <person name="Grigoriev I."/>
            <person name="Quatrano R.S."/>
            <person name="Boore J.L."/>
        </authorList>
    </citation>
    <scope>NUCLEOTIDE SEQUENCE [LARGE SCALE GENOMIC DNA]</scope>
    <source>
        <strain evidence="3 4">cv. Gransden 2004</strain>
    </source>
</reference>
<feature type="transmembrane region" description="Helical" evidence="1">
    <location>
        <begin position="40"/>
        <end position="70"/>
    </location>
</feature>
<keyword evidence="1" id="KW-1133">Transmembrane helix</keyword>
<keyword evidence="4" id="KW-1185">Reference proteome</keyword>
<dbReference type="AlphaFoldDB" id="A0A2K1JCS7"/>
<dbReference type="EnsemblPlants" id="Pp3c15_11260V3.2">
    <property type="protein sequence ID" value="PAC:32927266.CDS.1"/>
    <property type="gene ID" value="Pp3c15_11260"/>
</dbReference>
<dbReference type="PaxDb" id="3218-PP1S99_71V6.1"/>
<dbReference type="EnsemblPlants" id="Pp3c15_11260V3.1">
    <property type="protein sequence ID" value="PAC:32927265.CDS.1"/>
    <property type="gene ID" value="Pp3c15_11260"/>
</dbReference>
<gene>
    <name evidence="2" type="ORF">PHYPA_019614</name>
</gene>
<dbReference type="Proteomes" id="UP000006727">
    <property type="component" value="Chromosome 15"/>
</dbReference>